<dbReference type="InterPro" id="IPR051257">
    <property type="entry name" value="Diverse_CBS-Domain"/>
</dbReference>
<keyword evidence="5" id="KW-1185">Reference proteome</keyword>
<dbReference type="InterPro" id="IPR046342">
    <property type="entry name" value="CBS_dom_sf"/>
</dbReference>
<dbReference type="PROSITE" id="PS51371">
    <property type="entry name" value="CBS"/>
    <property type="match status" value="2"/>
</dbReference>
<dbReference type="EMBL" id="OBEB01000001">
    <property type="protein sequence ID" value="SNY46269.1"/>
    <property type="molecule type" value="Genomic_DNA"/>
</dbReference>
<dbReference type="InterPro" id="IPR000644">
    <property type="entry name" value="CBS_dom"/>
</dbReference>
<gene>
    <name evidence="4" type="ORF">SAMN06297280_1067</name>
</gene>
<organism evidence="4 5">
    <name type="scientific">Arsukibacterium tuosuense</name>
    <dbReference type="NCBI Taxonomy" id="1323745"/>
    <lineage>
        <taxon>Bacteria</taxon>
        <taxon>Pseudomonadati</taxon>
        <taxon>Pseudomonadota</taxon>
        <taxon>Gammaproteobacteria</taxon>
        <taxon>Chromatiales</taxon>
        <taxon>Chromatiaceae</taxon>
        <taxon>Arsukibacterium</taxon>
    </lineage>
</organism>
<dbReference type="Proteomes" id="UP000219353">
    <property type="component" value="Unassembled WGS sequence"/>
</dbReference>
<dbReference type="SMART" id="SM00116">
    <property type="entry name" value="CBS"/>
    <property type="match status" value="2"/>
</dbReference>
<dbReference type="PANTHER" id="PTHR43080:SF2">
    <property type="entry name" value="CBS DOMAIN-CONTAINING PROTEIN"/>
    <property type="match status" value="1"/>
</dbReference>
<dbReference type="OrthoDB" id="240589at2"/>
<feature type="domain" description="CBS" evidence="3">
    <location>
        <begin position="10"/>
        <end position="72"/>
    </location>
</feature>
<evidence type="ECO:0000259" key="3">
    <source>
        <dbReference type="PROSITE" id="PS51371"/>
    </source>
</evidence>
<dbReference type="SUPFAM" id="SSF54631">
    <property type="entry name" value="CBS-domain pair"/>
    <property type="match status" value="1"/>
</dbReference>
<accession>A0A285IE70</accession>
<evidence type="ECO:0000313" key="5">
    <source>
        <dbReference type="Proteomes" id="UP000219353"/>
    </source>
</evidence>
<dbReference type="Pfam" id="PF00571">
    <property type="entry name" value="CBS"/>
    <property type="match status" value="2"/>
</dbReference>
<proteinExistence type="predicted"/>
<dbReference type="AlphaFoldDB" id="A0A285IE70"/>
<feature type="domain" description="CBS" evidence="3">
    <location>
        <begin position="85"/>
        <end position="141"/>
    </location>
</feature>
<dbReference type="PANTHER" id="PTHR43080">
    <property type="entry name" value="CBS DOMAIN-CONTAINING PROTEIN CBSX3, MITOCHONDRIAL"/>
    <property type="match status" value="1"/>
</dbReference>
<evidence type="ECO:0000256" key="2">
    <source>
        <dbReference type="PROSITE-ProRule" id="PRU00703"/>
    </source>
</evidence>
<reference evidence="5" key="1">
    <citation type="submission" date="2017-09" db="EMBL/GenBank/DDBJ databases">
        <authorList>
            <person name="Varghese N."/>
            <person name="Submissions S."/>
        </authorList>
    </citation>
    <scope>NUCLEOTIDE SEQUENCE [LARGE SCALE GENOMIC DNA]</scope>
    <source>
        <strain evidence="5">CGMCC 1.12461</strain>
    </source>
</reference>
<protein>
    <submittedName>
        <fullName evidence="4">CBS domain-containing protein</fullName>
    </submittedName>
</protein>
<dbReference type="Gene3D" id="3.10.580.10">
    <property type="entry name" value="CBS-domain"/>
    <property type="match status" value="1"/>
</dbReference>
<sequence length="145" mass="15723">MTITTVAELMTADPLCVLRSASLKDAHDLMRQKNVRHIPVIDANGELVGMLTQKIMIAKVMGLMAQYGAVALERKEKQLLVSELMATDFAAVNAEQSLSDVADFFVSNRHGCLPVVDSANKIIGILTSSDFVRLAARLLKAKPQG</sequence>
<evidence type="ECO:0000313" key="4">
    <source>
        <dbReference type="EMBL" id="SNY46269.1"/>
    </source>
</evidence>
<keyword evidence="1 2" id="KW-0129">CBS domain</keyword>
<name>A0A285IE70_9GAMM</name>
<evidence type="ECO:0000256" key="1">
    <source>
        <dbReference type="ARBA" id="ARBA00023122"/>
    </source>
</evidence>
<dbReference type="RefSeq" id="WP_097110258.1">
    <property type="nucleotide sequence ID" value="NZ_OBEB01000001.1"/>
</dbReference>